<evidence type="ECO:0000256" key="1">
    <source>
        <dbReference type="SAM" id="MobiDB-lite"/>
    </source>
</evidence>
<dbReference type="Proteomes" id="UP000027222">
    <property type="component" value="Unassembled WGS sequence"/>
</dbReference>
<keyword evidence="3" id="KW-1185">Reference proteome</keyword>
<evidence type="ECO:0000313" key="3">
    <source>
        <dbReference type="Proteomes" id="UP000027222"/>
    </source>
</evidence>
<dbReference type="AlphaFoldDB" id="A0A067SPW4"/>
<dbReference type="EMBL" id="KL142390">
    <property type="protein sequence ID" value="KDR72077.1"/>
    <property type="molecule type" value="Genomic_DNA"/>
</dbReference>
<reference evidence="3" key="1">
    <citation type="journal article" date="2014" name="Proc. Natl. Acad. Sci. U.S.A.">
        <title>Extensive sampling of basidiomycete genomes demonstrates inadequacy of the white-rot/brown-rot paradigm for wood decay fungi.</title>
        <authorList>
            <person name="Riley R."/>
            <person name="Salamov A.A."/>
            <person name="Brown D.W."/>
            <person name="Nagy L.G."/>
            <person name="Floudas D."/>
            <person name="Held B.W."/>
            <person name="Levasseur A."/>
            <person name="Lombard V."/>
            <person name="Morin E."/>
            <person name="Otillar R."/>
            <person name="Lindquist E.A."/>
            <person name="Sun H."/>
            <person name="LaButti K.M."/>
            <person name="Schmutz J."/>
            <person name="Jabbour D."/>
            <person name="Luo H."/>
            <person name="Baker S.E."/>
            <person name="Pisabarro A.G."/>
            <person name="Walton J.D."/>
            <person name="Blanchette R.A."/>
            <person name="Henrissat B."/>
            <person name="Martin F."/>
            <person name="Cullen D."/>
            <person name="Hibbett D.S."/>
            <person name="Grigoriev I.V."/>
        </authorList>
    </citation>
    <scope>NUCLEOTIDE SEQUENCE [LARGE SCALE GENOMIC DNA]</scope>
    <source>
        <strain evidence="3">CBS 339.88</strain>
    </source>
</reference>
<gene>
    <name evidence="2" type="ORF">GALMADRAFT_213525</name>
</gene>
<feature type="compositionally biased region" description="Polar residues" evidence="1">
    <location>
        <begin position="97"/>
        <end position="142"/>
    </location>
</feature>
<sequence length="428" mass="47838">MGRLAMVPPKNGNELIPWRHTGNPRTDELCIRYKDDASHKIWQDMEYFVNKLPFFQPASDDIELDDMEAGSRSTHYTDSESGPSYTYALNPDSRSVANIAQSNPDSRSGLQVPTNISLDRSGPNNPDNTSNPYAPHNPSSRSAPRAPYNSGPALPAHPDDMPIDNDTSFNFAYPLPSESIPSTESAPPAGSSSSDIPAIPLLSPFDIGTGRKRSQNNDGVNKVRVVEQKSTISNIREIGQRLGQRYEDSFKKTAKEYQEMTDERLKQAQQQLASAKQQADEATKQAEASRVREQEIERVKAQAEELNRSASEKLLEAVRRAEEAERQAEAKIKATEEKYERAMAEMQKKFMDAMQRLEASIGQTESMEVDAPSRRHIKTSNAKPWRETTEDDSEDEARADVQDLLVPQPQITGPSHTVVRNDDEECSF</sequence>
<dbReference type="HOGENOM" id="CLU_640999_0_0_1"/>
<feature type="compositionally biased region" description="Polar residues" evidence="1">
    <location>
        <begin position="179"/>
        <end position="195"/>
    </location>
</feature>
<dbReference type="CDD" id="cd06503">
    <property type="entry name" value="ATP-synt_Fo_b"/>
    <property type="match status" value="1"/>
</dbReference>
<feature type="compositionally biased region" description="Basic and acidic residues" evidence="1">
    <location>
        <begin position="278"/>
        <end position="292"/>
    </location>
</feature>
<accession>A0A067SPW4</accession>
<feature type="region of interest" description="Disordered" evidence="1">
    <location>
        <begin position="363"/>
        <end position="428"/>
    </location>
</feature>
<evidence type="ECO:0000313" key="2">
    <source>
        <dbReference type="EMBL" id="KDR72077.1"/>
    </source>
</evidence>
<organism evidence="2 3">
    <name type="scientific">Galerina marginata (strain CBS 339.88)</name>
    <dbReference type="NCBI Taxonomy" id="685588"/>
    <lineage>
        <taxon>Eukaryota</taxon>
        <taxon>Fungi</taxon>
        <taxon>Dikarya</taxon>
        <taxon>Basidiomycota</taxon>
        <taxon>Agaricomycotina</taxon>
        <taxon>Agaricomycetes</taxon>
        <taxon>Agaricomycetidae</taxon>
        <taxon>Agaricales</taxon>
        <taxon>Agaricineae</taxon>
        <taxon>Strophariaceae</taxon>
        <taxon>Galerina</taxon>
    </lineage>
</organism>
<feature type="region of interest" description="Disordered" evidence="1">
    <location>
        <begin position="97"/>
        <end position="219"/>
    </location>
</feature>
<dbReference type="STRING" id="685588.A0A067SPW4"/>
<proteinExistence type="predicted"/>
<protein>
    <submittedName>
        <fullName evidence="2">Uncharacterized protein</fullName>
    </submittedName>
</protein>
<feature type="region of interest" description="Disordered" evidence="1">
    <location>
        <begin position="271"/>
        <end position="292"/>
    </location>
</feature>
<name>A0A067SPW4_GALM3</name>